<dbReference type="EMBL" id="PREZ01000003">
    <property type="protein sequence ID" value="PPA70672.1"/>
    <property type="molecule type" value="Genomic_DNA"/>
</dbReference>
<dbReference type="RefSeq" id="WP_104057422.1">
    <property type="nucleotide sequence ID" value="NZ_PREZ01000003.1"/>
</dbReference>
<dbReference type="InterPro" id="IPR016181">
    <property type="entry name" value="Acyl_CoA_acyltransferase"/>
</dbReference>
<proteinExistence type="predicted"/>
<reference evidence="4 5" key="1">
    <citation type="submission" date="2018-02" db="EMBL/GenBank/DDBJ databases">
        <title>Jeotgalibacillus proteolyticum sp. nov. a protease producing bacterium isolated from ocean sediments of Laizhou Bay.</title>
        <authorList>
            <person name="Li Y."/>
        </authorList>
    </citation>
    <scope>NUCLEOTIDE SEQUENCE [LARGE SCALE GENOMIC DNA]</scope>
    <source>
        <strain evidence="4 5">22-7</strain>
    </source>
</reference>
<dbReference type="Proteomes" id="UP000239047">
    <property type="component" value="Unassembled WGS sequence"/>
</dbReference>
<dbReference type="PANTHER" id="PTHR10545">
    <property type="entry name" value="DIAMINE N-ACETYLTRANSFERASE"/>
    <property type="match status" value="1"/>
</dbReference>
<dbReference type="Pfam" id="PF00583">
    <property type="entry name" value="Acetyltransf_1"/>
    <property type="match status" value="1"/>
</dbReference>
<comment type="caution">
    <text evidence="4">The sequence shown here is derived from an EMBL/GenBank/DDBJ whole genome shotgun (WGS) entry which is preliminary data.</text>
</comment>
<keyword evidence="1 4" id="KW-0808">Transferase</keyword>
<evidence type="ECO:0000256" key="2">
    <source>
        <dbReference type="ARBA" id="ARBA00023315"/>
    </source>
</evidence>
<gene>
    <name evidence="4" type="ORF">C4B60_07685</name>
</gene>
<dbReference type="Gene3D" id="3.40.630.30">
    <property type="match status" value="1"/>
</dbReference>
<feature type="domain" description="N-acetyltransferase" evidence="3">
    <location>
        <begin position="1"/>
        <end position="140"/>
    </location>
</feature>
<dbReference type="SUPFAM" id="SSF55729">
    <property type="entry name" value="Acyl-CoA N-acyltransferases (Nat)"/>
    <property type="match status" value="1"/>
</dbReference>
<dbReference type="AlphaFoldDB" id="A0A2S5GCB4"/>
<dbReference type="PROSITE" id="PS51186">
    <property type="entry name" value="GNAT"/>
    <property type="match status" value="1"/>
</dbReference>
<evidence type="ECO:0000313" key="4">
    <source>
        <dbReference type="EMBL" id="PPA70672.1"/>
    </source>
</evidence>
<protein>
    <submittedName>
        <fullName evidence="4">GNAT family N-acetyltransferase</fullName>
    </submittedName>
</protein>
<dbReference type="InterPro" id="IPR000182">
    <property type="entry name" value="GNAT_dom"/>
</dbReference>
<sequence>MNIKEVIPEQWKDVYPLMKQLRTHVSEEEFISLTQAAKTEHQYKLVGVWENNEVKGLVGFMPMTTLYYGRFIWICDLVTDENERSKGFGKELLSFVEGYAASHGFSKVALSSGLNRQDAHRFYEEKGAYDRASFVFKKDL</sequence>
<keyword evidence="2" id="KW-0012">Acyltransferase</keyword>
<dbReference type="OrthoDB" id="9805924at2"/>
<dbReference type="GO" id="GO:0008080">
    <property type="term" value="F:N-acetyltransferase activity"/>
    <property type="evidence" value="ECO:0007669"/>
    <property type="project" value="TreeGrafter"/>
</dbReference>
<evidence type="ECO:0000313" key="5">
    <source>
        <dbReference type="Proteomes" id="UP000239047"/>
    </source>
</evidence>
<dbReference type="InterPro" id="IPR051016">
    <property type="entry name" value="Diverse_Substrate_AcTransf"/>
</dbReference>
<name>A0A2S5GCB4_9BACL</name>
<keyword evidence="5" id="KW-1185">Reference proteome</keyword>
<evidence type="ECO:0000259" key="3">
    <source>
        <dbReference type="PROSITE" id="PS51186"/>
    </source>
</evidence>
<dbReference type="CDD" id="cd04301">
    <property type="entry name" value="NAT_SF"/>
    <property type="match status" value="1"/>
</dbReference>
<accession>A0A2S5GCB4</accession>
<organism evidence="4 5">
    <name type="scientific">Jeotgalibacillus proteolyticus</name>
    <dbReference type="NCBI Taxonomy" id="2082395"/>
    <lineage>
        <taxon>Bacteria</taxon>
        <taxon>Bacillati</taxon>
        <taxon>Bacillota</taxon>
        <taxon>Bacilli</taxon>
        <taxon>Bacillales</taxon>
        <taxon>Caryophanaceae</taxon>
        <taxon>Jeotgalibacillus</taxon>
    </lineage>
</organism>
<evidence type="ECO:0000256" key="1">
    <source>
        <dbReference type="ARBA" id="ARBA00022679"/>
    </source>
</evidence>
<dbReference type="PANTHER" id="PTHR10545:SF29">
    <property type="entry name" value="GH14572P-RELATED"/>
    <property type="match status" value="1"/>
</dbReference>